<accession>A0AAU9K2Z7</accession>
<feature type="domain" description="Tyrosine-protein phosphatase" evidence="1">
    <location>
        <begin position="3"/>
        <end position="144"/>
    </location>
</feature>
<dbReference type="SUPFAM" id="SSF52799">
    <property type="entry name" value="(Phosphotyrosine protein) phosphatases II"/>
    <property type="match status" value="1"/>
</dbReference>
<organism evidence="3 4">
    <name type="scientific">Blepharisma stoltei</name>
    <dbReference type="NCBI Taxonomy" id="1481888"/>
    <lineage>
        <taxon>Eukaryota</taxon>
        <taxon>Sar</taxon>
        <taxon>Alveolata</taxon>
        <taxon>Ciliophora</taxon>
        <taxon>Postciliodesmatophora</taxon>
        <taxon>Heterotrichea</taxon>
        <taxon>Heterotrichida</taxon>
        <taxon>Blepharismidae</taxon>
        <taxon>Blepharisma</taxon>
    </lineage>
</organism>
<dbReference type="SMART" id="SM00195">
    <property type="entry name" value="DSPc"/>
    <property type="match status" value="1"/>
</dbReference>
<dbReference type="GO" id="GO:0005737">
    <property type="term" value="C:cytoplasm"/>
    <property type="evidence" value="ECO:0007669"/>
    <property type="project" value="TreeGrafter"/>
</dbReference>
<dbReference type="AlphaFoldDB" id="A0AAU9K2Z7"/>
<dbReference type="PROSITE" id="PS50054">
    <property type="entry name" value="TYR_PHOSPHATASE_DUAL"/>
    <property type="match status" value="1"/>
</dbReference>
<gene>
    <name evidence="3" type="ORF">BSTOLATCC_MIC53402</name>
</gene>
<dbReference type="Gene3D" id="3.90.190.10">
    <property type="entry name" value="Protein tyrosine phosphatase superfamily"/>
    <property type="match status" value="1"/>
</dbReference>
<sequence length="161" mass="18112">MYSFSKVTNYLYLGDYNAATNLVLLQHHKITHILTVGDGMTPCNPEQFQWKSINIADLSSCDISQHFDECNDFIDKANREKGRVLVHCSNGVSRAPTITIAYLMYKKPCGFTQAFEFVKAKHPDTAPNSGFSAQLRQYQTSMNKSSKHDLTTGDACNCKLF</sequence>
<dbReference type="InterPro" id="IPR000340">
    <property type="entry name" value="Dual-sp_phosphatase_cat-dom"/>
</dbReference>
<dbReference type="PANTHER" id="PTHR46377:SF1">
    <property type="entry name" value="DUAL SPECIFICITY PROTEIN PHOSPHATASE 19"/>
    <property type="match status" value="1"/>
</dbReference>
<dbReference type="Proteomes" id="UP001162131">
    <property type="component" value="Unassembled WGS sequence"/>
</dbReference>
<keyword evidence="4" id="KW-1185">Reference proteome</keyword>
<dbReference type="InterPro" id="IPR000387">
    <property type="entry name" value="Tyr_Pase_dom"/>
</dbReference>
<comment type="caution">
    <text evidence="3">The sequence shown here is derived from an EMBL/GenBank/DDBJ whole genome shotgun (WGS) entry which is preliminary data.</text>
</comment>
<evidence type="ECO:0000259" key="1">
    <source>
        <dbReference type="PROSITE" id="PS50054"/>
    </source>
</evidence>
<dbReference type="PANTHER" id="PTHR46377">
    <property type="entry name" value="DUAL SPECIFICITY PROTEIN PHOSPHATASE 19"/>
    <property type="match status" value="1"/>
</dbReference>
<proteinExistence type="predicted"/>
<protein>
    <recommendedName>
        <fullName evidence="5">Protein-tyrosine-phosphatase</fullName>
    </recommendedName>
</protein>
<name>A0AAU9K2Z7_9CILI</name>
<dbReference type="GO" id="GO:0008579">
    <property type="term" value="F:JUN kinase phosphatase activity"/>
    <property type="evidence" value="ECO:0007669"/>
    <property type="project" value="TreeGrafter"/>
</dbReference>
<dbReference type="EMBL" id="CAJZBQ010000053">
    <property type="protein sequence ID" value="CAG9331328.1"/>
    <property type="molecule type" value="Genomic_DNA"/>
</dbReference>
<dbReference type="PROSITE" id="PS50056">
    <property type="entry name" value="TYR_PHOSPHATASE_2"/>
    <property type="match status" value="1"/>
</dbReference>
<dbReference type="Pfam" id="PF00782">
    <property type="entry name" value="DSPc"/>
    <property type="match status" value="1"/>
</dbReference>
<dbReference type="CDD" id="cd14498">
    <property type="entry name" value="DSP"/>
    <property type="match status" value="1"/>
</dbReference>
<evidence type="ECO:0000313" key="4">
    <source>
        <dbReference type="Proteomes" id="UP001162131"/>
    </source>
</evidence>
<dbReference type="InterPro" id="IPR020422">
    <property type="entry name" value="TYR_PHOSPHATASE_DUAL_dom"/>
</dbReference>
<evidence type="ECO:0008006" key="5">
    <source>
        <dbReference type="Google" id="ProtNLM"/>
    </source>
</evidence>
<reference evidence="3" key="1">
    <citation type="submission" date="2021-09" db="EMBL/GenBank/DDBJ databases">
        <authorList>
            <consortium name="AG Swart"/>
            <person name="Singh M."/>
            <person name="Singh A."/>
            <person name="Seah K."/>
            <person name="Emmerich C."/>
        </authorList>
    </citation>
    <scope>NUCLEOTIDE SEQUENCE</scope>
    <source>
        <strain evidence="3">ATCC30299</strain>
    </source>
</reference>
<dbReference type="InterPro" id="IPR029021">
    <property type="entry name" value="Prot-tyrosine_phosphatase-like"/>
</dbReference>
<evidence type="ECO:0000313" key="3">
    <source>
        <dbReference type="EMBL" id="CAG9331328.1"/>
    </source>
</evidence>
<feature type="domain" description="Tyrosine specific protein phosphatases" evidence="2">
    <location>
        <begin position="71"/>
        <end position="123"/>
    </location>
</feature>
<evidence type="ECO:0000259" key="2">
    <source>
        <dbReference type="PROSITE" id="PS50056"/>
    </source>
</evidence>